<sequence length="82" mass="9243">MCWAMNQNVKPAQKLLLIALAEWENSDQDVHADDATLAMFCQVPIERIPKLLAALEDKQLIHMRLSSTAQKTRIIRLTGTSP</sequence>
<proteinExistence type="predicted"/>
<accession>A0A6J5T731</accession>
<reference evidence="1" key="1">
    <citation type="submission" date="2020-05" db="EMBL/GenBank/DDBJ databases">
        <authorList>
            <person name="Chiriac C."/>
            <person name="Salcher M."/>
            <person name="Ghai R."/>
            <person name="Kavagutti S V."/>
        </authorList>
    </citation>
    <scope>NUCLEOTIDE SEQUENCE</scope>
</reference>
<organism evidence="1">
    <name type="scientific">uncultured Caudovirales phage</name>
    <dbReference type="NCBI Taxonomy" id="2100421"/>
    <lineage>
        <taxon>Viruses</taxon>
        <taxon>Duplodnaviria</taxon>
        <taxon>Heunggongvirae</taxon>
        <taxon>Uroviricota</taxon>
        <taxon>Caudoviricetes</taxon>
        <taxon>Peduoviridae</taxon>
        <taxon>Maltschvirus</taxon>
        <taxon>Maltschvirus maltsch</taxon>
    </lineage>
</organism>
<dbReference type="EMBL" id="LR797531">
    <property type="protein sequence ID" value="CAB4223440.1"/>
    <property type="molecule type" value="Genomic_DNA"/>
</dbReference>
<gene>
    <name evidence="1" type="ORF">UFOVP1670_52</name>
</gene>
<protein>
    <submittedName>
        <fullName evidence="1">Uncharacterized protein</fullName>
    </submittedName>
</protein>
<evidence type="ECO:0000313" key="1">
    <source>
        <dbReference type="EMBL" id="CAB4223440.1"/>
    </source>
</evidence>
<name>A0A6J5T731_9CAUD</name>